<evidence type="ECO:0000313" key="5">
    <source>
        <dbReference type="Proteomes" id="UP000320209"/>
    </source>
</evidence>
<dbReference type="Pfam" id="PF00583">
    <property type="entry name" value="Acetyltransf_1"/>
    <property type="match status" value="1"/>
</dbReference>
<dbReference type="PANTHER" id="PTHR43877">
    <property type="entry name" value="AMINOALKYLPHOSPHONATE N-ACETYLTRANSFERASE-RELATED-RELATED"/>
    <property type="match status" value="1"/>
</dbReference>
<dbReference type="PANTHER" id="PTHR43877:SF2">
    <property type="entry name" value="AMINOALKYLPHOSPHONATE N-ACETYLTRANSFERASE-RELATED"/>
    <property type="match status" value="1"/>
</dbReference>
<dbReference type="InterPro" id="IPR050832">
    <property type="entry name" value="Bact_Acetyltransf"/>
</dbReference>
<dbReference type="Gene3D" id="3.40.630.30">
    <property type="match status" value="1"/>
</dbReference>
<proteinExistence type="predicted"/>
<reference evidence="4 5" key="1">
    <citation type="submission" date="2019-06" db="EMBL/GenBank/DDBJ databases">
        <title>Sequencing the genomes of 1000 actinobacteria strains.</title>
        <authorList>
            <person name="Klenk H.-P."/>
        </authorList>
    </citation>
    <scope>NUCLEOTIDE SEQUENCE [LARGE SCALE GENOMIC DNA]</scope>
    <source>
        <strain evidence="4 5">DSM 25218</strain>
    </source>
</reference>
<keyword evidence="5" id="KW-1185">Reference proteome</keyword>
<dbReference type="OrthoDB" id="70840at2"/>
<keyword evidence="1 4" id="KW-0808">Transferase</keyword>
<keyword evidence="2" id="KW-0012">Acyltransferase</keyword>
<dbReference type="CDD" id="cd04301">
    <property type="entry name" value="NAT_SF"/>
    <property type="match status" value="1"/>
</dbReference>
<evidence type="ECO:0000259" key="3">
    <source>
        <dbReference type="PROSITE" id="PS51186"/>
    </source>
</evidence>
<comment type="caution">
    <text evidence="4">The sequence shown here is derived from an EMBL/GenBank/DDBJ whole genome shotgun (WGS) entry which is preliminary data.</text>
</comment>
<dbReference type="InterPro" id="IPR016181">
    <property type="entry name" value="Acyl_CoA_acyltransferase"/>
</dbReference>
<dbReference type="AlphaFoldDB" id="A0A543AD19"/>
<dbReference type="Proteomes" id="UP000320209">
    <property type="component" value="Unassembled WGS sequence"/>
</dbReference>
<evidence type="ECO:0000313" key="4">
    <source>
        <dbReference type="EMBL" id="TQL70474.1"/>
    </source>
</evidence>
<organism evidence="4 5">
    <name type="scientific">Nocardioides albertanoniae</name>
    <dbReference type="NCBI Taxonomy" id="1175486"/>
    <lineage>
        <taxon>Bacteria</taxon>
        <taxon>Bacillati</taxon>
        <taxon>Actinomycetota</taxon>
        <taxon>Actinomycetes</taxon>
        <taxon>Propionibacteriales</taxon>
        <taxon>Nocardioidaceae</taxon>
        <taxon>Nocardioides</taxon>
    </lineage>
</organism>
<gene>
    <name evidence="4" type="ORF">FB381_4409</name>
</gene>
<dbReference type="InterPro" id="IPR000182">
    <property type="entry name" value="GNAT_dom"/>
</dbReference>
<dbReference type="EMBL" id="VFOV01000001">
    <property type="protein sequence ID" value="TQL70474.1"/>
    <property type="molecule type" value="Genomic_DNA"/>
</dbReference>
<accession>A0A543AD19</accession>
<protein>
    <submittedName>
        <fullName evidence="4">Acetyltransferase (GNAT) family protein</fullName>
    </submittedName>
</protein>
<evidence type="ECO:0000256" key="2">
    <source>
        <dbReference type="ARBA" id="ARBA00023315"/>
    </source>
</evidence>
<feature type="domain" description="N-acetyltransferase" evidence="3">
    <location>
        <begin position="9"/>
        <end position="164"/>
    </location>
</feature>
<sequence>MGQNADVPVEIRRVAYDHPDAQKLVDRVQEFYVERYGEPDDDPTQPAMFEPPAGAYFLAYLDDVPVASGAWRRSEEAALGVTVTAEFKRMYVVPEAQRRGLAKRMLTHVEASAREAGFAVMVLTTGSFQHEAIALYGANGYVEVEPFGFYKDDPLVRCMAKRLDG</sequence>
<dbReference type="PROSITE" id="PS51186">
    <property type="entry name" value="GNAT"/>
    <property type="match status" value="1"/>
</dbReference>
<dbReference type="GO" id="GO:0016747">
    <property type="term" value="F:acyltransferase activity, transferring groups other than amino-acyl groups"/>
    <property type="evidence" value="ECO:0007669"/>
    <property type="project" value="InterPro"/>
</dbReference>
<dbReference type="SUPFAM" id="SSF55729">
    <property type="entry name" value="Acyl-CoA N-acyltransferases (Nat)"/>
    <property type="match status" value="1"/>
</dbReference>
<name>A0A543AD19_9ACTN</name>
<evidence type="ECO:0000256" key="1">
    <source>
        <dbReference type="ARBA" id="ARBA00022679"/>
    </source>
</evidence>